<evidence type="ECO:0000313" key="2">
    <source>
        <dbReference type="Proteomes" id="UP000092460"/>
    </source>
</evidence>
<reference evidence="2" key="1">
    <citation type="submission" date="2015-01" db="EMBL/GenBank/DDBJ databases">
        <authorList>
            <person name="Aksoy S."/>
            <person name="Warren W."/>
            <person name="Wilson R.K."/>
        </authorList>
    </citation>
    <scope>NUCLEOTIDE SEQUENCE [LARGE SCALE GENOMIC DNA]</scope>
    <source>
        <strain evidence="2">IAEA</strain>
    </source>
</reference>
<name>A0A1B0AYV6_9MUSC</name>
<dbReference type="AlphaFoldDB" id="A0A1B0AYV6"/>
<reference evidence="1" key="2">
    <citation type="submission" date="2020-05" db="UniProtKB">
        <authorList>
            <consortium name="EnsemblMetazoa"/>
        </authorList>
    </citation>
    <scope>IDENTIFICATION</scope>
    <source>
        <strain evidence="1">IAEA</strain>
    </source>
</reference>
<accession>A0A1B0AYV6</accession>
<sequence>MDTEETRLAIEPVAWVNRESHRQELRENRTEDSWKLFEVSISSQNGERFPPAVTVVKLSPNSVVCLFSFVRCANRRMCN</sequence>
<dbReference type="VEuPathDB" id="VectorBase:GPPI013352"/>
<dbReference type="Proteomes" id="UP000092460">
    <property type="component" value="Unassembled WGS sequence"/>
</dbReference>
<proteinExistence type="predicted"/>
<organism evidence="1 2">
    <name type="scientific">Glossina palpalis gambiensis</name>
    <dbReference type="NCBI Taxonomy" id="67801"/>
    <lineage>
        <taxon>Eukaryota</taxon>
        <taxon>Metazoa</taxon>
        <taxon>Ecdysozoa</taxon>
        <taxon>Arthropoda</taxon>
        <taxon>Hexapoda</taxon>
        <taxon>Insecta</taxon>
        <taxon>Pterygota</taxon>
        <taxon>Neoptera</taxon>
        <taxon>Endopterygota</taxon>
        <taxon>Diptera</taxon>
        <taxon>Brachycera</taxon>
        <taxon>Muscomorpha</taxon>
        <taxon>Hippoboscoidea</taxon>
        <taxon>Glossinidae</taxon>
        <taxon>Glossina</taxon>
    </lineage>
</organism>
<evidence type="ECO:0000313" key="1">
    <source>
        <dbReference type="EnsemblMetazoa" id="GPPI013352-PA"/>
    </source>
</evidence>
<protein>
    <submittedName>
        <fullName evidence="1">Uncharacterized protein</fullName>
    </submittedName>
</protein>
<dbReference type="EnsemblMetazoa" id="GPPI013352-RA">
    <property type="protein sequence ID" value="GPPI013352-PA"/>
    <property type="gene ID" value="GPPI013352"/>
</dbReference>
<dbReference type="EMBL" id="JXJN01005990">
    <property type="status" value="NOT_ANNOTATED_CDS"/>
    <property type="molecule type" value="Genomic_DNA"/>
</dbReference>
<keyword evidence="2" id="KW-1185">Reference proteome</keyword>